<sequence>MARSSSNETQIKNILVPIFQAIFRSGKMVYIIIIGVLLYFGYQYFSKNKQENIEFNSSLIEKQIKNVSKSIVTEGHYAEVLTYKDQQKYLLDLISFEKKALIVANADVFITYDMRQLEYKIDEVNKTITITNLPEPELKINQDLNFYDVNQSRFNPFGAADYNKIQKKVKEVIKAKVEKSTLKTNAENRFLSELSKILVLTNTMGWKLKYNGNTIESDTEFTKKL</sequence>
<proteinExistence type="predicted"/>
<evidence type="ECO:0000313" key="3">
    <source>
        <dbReference type="Proteomes" id="UP000184232"/>
    </source>
</evidence>
<dbReference type="Pfam" id="PF14014">
    <property type="entry name" value="DUF4230"/>
    <property type="match status" value="1"/>
</dbReference>
<gene>
    <name evidence="2" type="ORF">SAMN05444337_1897</name>
</gene>
<dbReference type="STRING" id="683124.SAMN05444337_1897"/>
<dbReference type="Proteomes" id="UP000184232">
    <property type="component" value="Unassembled WGS sequence"/>
</dbReference>
<dbReference type="InterPro" id="IPR025324">
    <property type="entry name" value="DUF4230"/>
</dbReference>
<evidence type="ECO:0000256" key="1">
    <source>
        <dbReference type="SAM" id="Phobius"/>
    </source>
</evidence>
<keyword evidence="1" id="KW-0812">Transmembrane</keyword>
<protein>
    <recommendedName>
        <fullName evidence="4">DUF4230 domain-containing protein</fullName>
    </recommendedName>
</protein>
<keyword evidence="1" id="KW-1133">Transmembrane helix</keyword>
<accession>A0A1M6IWY7</accession>
<feature type="transmembrane region" description="Helical" evidence="1">
    <location>
        <begin position="28"/>
        <end position="45"/>
    </location>
</feature>
<evidence type="ECO:0000313" key="2">
    <source>
        <dbReference type="EMBL" id="SHJ38943.1"/>
    </source>
</evidence>
<name>A0A1M6IWY7_9FLAO</name>
<evidence type="ECO:0008006" key="4">
    <source>
        <dbReference type="Google" id="ProtNLM"/>
    </source>
</evidence>
<dbReference type="RefSeq" id="WP_227658659.1">
    <property type="nucleotide sequence ID" value="NZ_CP045292.1"/>
</dbReference>
<organism evidence="2 3">
    <name type="scientific">Flavobacterium haoranii</name>
    <dbReference type="NCBI Taxonomy" id="683124"/>
    <lineage>
        <taxon>Bacteria</taxon>
        <taxon>Pseudomonadati</taxon>
        <taxon>Bacteroidota</taxon>
        <taxon>Flavobacteriia</taxon>
        <taxon>Flavobacteriales</taxon>
        <taxon>Flavobacteriaceae</taxon>
        <taxon>Flavobacterium</taxon>
    </lineage>
</organism>
<dbReference type="AlphaFoldDB" id="A0A1M6IWY7"/>
<keyword evidence="1" id="KW-0472">Membrane</keyword>
<dbReference type="EMBL" id="FQZH01000003">
    <property type="protein sequence ID" value="SHJ38943.1"/>
    <property type="molecule type" value="Genomic_DNA"/>
</dbReference>
<reference evidence="2 3" key="1">
    <citation type="submission" date="2016-11" db="EMBL/GenBank/DDBJ databases">
        <authorList>
            <person name="Jaros S."/>
            <person name="Januszkiewicz K."/>
            <person name="Wedrychowicz H."/>
        </authorList>
    </citation>
    <scope>NUCLEOTIDE SEQUENCE [LARGE SCALE GENOMIC DNA]</scope>
    <source>
        <strain evidence="2 3">DSM 22807</strain>
    </source>
</reference>
<keyword evidence="3" id="KW-1185">Reference proteome</keyword>